<keyword evidence="7" id="KW-1185">Reference proteome</keyword>
<protein>
    <submittedName>
        <fullName evidence="6">MerR family transcriptional regulator</fullName>
    </submittedName>
</protein>
<evidence type="ECO:0000259" key="5">
    <source>
        <dbReference type="PROSITE" id="PS50937"/>
    </source>
</evidence>
<dbReference type="PROSITE" id="PS00552">
    <property type="entry name" value="HTH_MERR_1"/>
    <property type="match status" value="1"/>
</dbReference>
<sequence>MGGYGMKRSRYTVGEMANLCNVTAKQLRYYDQQGLLKPAYRDRQNGYRYYEDSQIEEVLLLSSLKELDLPNQRIGALLKKRDLRTLSRELEEHLYEVRQARDATVAKYDALIDNILRIMGGLSFLESRQAAAEPSVSVVEFPAAWVAYTRYQCYWKASRLFISRRAELLKLMDQAGLEPVDVNMAIFHSDYKKQFSEDPSDDEGDLEVCYRIKNPNPQLPNCRRLPAFRAVSCIYVGPYSEMLPAYLSLEAYAQRHGLLLRGISMEEYLIGATMTANPQNYVTRIYLPIAEEGEETQPPPR</sequence>
<dbReference type="Gene3D" id="3.20.80.10">
    <property type="entry name" value="Regulatory factor, effector binding domain"/>
    <property type="match status" value="1"/>
</dbReference>
<dbReference type="InterPro" id="IPR011256">
    <property type="entry name" value="Reg_factor_effector_dom_sf"/>
</dbReference>
<dbReference type="OrthoDB" id="9773308at2"/>
<dbReference type="SMART" id="SM00422">
    <property type="entry name" value="HTH_MERR"/>
    <property type="match status" value="1"/>
</dbReference>
<dbReference type="InterPro" id="IPR029442">
    <property type="entry name" value="GyrI-like"/>
</dbReference>
<feature type="domain" description="HTH merR-type" evidence="5">
    <location>
        <begin position="10"/>
        <end position="80"/>
    </location>
</feature>
<comment type="caution">
    <text evidence="6">The sequence shown here is derived from an EMBL/GenBank/DDBJ whole genome shotgun (WGS) entry which is preliminary data.</text>
</comment>
<evidence type="ECO:0000256" key="1">
    <source>
        <dbReference type="ARBA" id="ARBA00022491"/>
    </source>
</evidence>
<name>A0A3E2B3G9_9FIRM</name>
<keyword evidence="3" id="KW-0238">DNA-binding</keyword>
<evidence type="ECO:0000256" key="2">
    <source>
        <dbReference type="ARBA" id="ARBA00023015"/>
    </source>
</evidence>
<dbReference type="PROSITE" id="PS50937">
    <property type="entry name" value="HTH_MERR_2"/>
    <property type="match status" value="1"/>
</dbReference>
<gene>
    <name evidence="6" type="ORF">DV520_06970</name>
</gene>
<dbReference type="InterPro" id="IPR009061">
    <property type="entry name" value="DNA-bd_dom_put_sf"/>
</dbReference>
<keyword evidence="2" id="KW-0805">Transcription regulation</keyword>
<keyword evidence="4" id="KW-0804">Transcription</keyword>
<dbReference type="Proteomes" id="UP000260649">
    <property type="component" value="Unassembled WGS sequence"/>
</dbReference>
<dbReference type="Gene3D" id="1.10.1660.10">
    <property type="match status" value="1"/>
</dbReference>
<proteinExistence type="predicted"/>
<dbReference type="PANTHER" id="PTHR30204">
    <property type="entry name" value="REDOX-CYCLING DRUG-SENSING TRANSCRIPTIONAL ACTIVATOR SOXR"/>
    <property type="match status" value="1"/>
</dbReference>
<evidence type="ECO:0000256" key="3">
    <source>
        <dbReference type="ARBA" id="ARBA00023125"/>
    </source>
</evidence>
<evidence type="ECO:0000313" key="7">
    <source>
        <dbReference type="Proteomes" id="UP000260649"/>
    </source>
</evidence>
<evidence type="ECO:0000313" key="6">
    <source>
        <dbReference type="EMBL" id="RFT06531.1"/>
    </source>
</evidence>
<dbReference type="InterPro" id="IPR010499">
    <property type="entry name" value="AraC_E-bd"/>
</dbReference>
<dbReference type="Pfam" id="PF06445">
    <property type="entry name" value="GyrI-like"/>
    <property type="match status" value="1"/>
</dbReference>
<dbReference type="PANTHER" id="PTHR30204:SF69">
    <property type="entry name" value="MERR-FAMILY TRANSCRIPTIONAL REGULATOR"/>
    <property type="match status" value="1"/>
</dbReference>
<evidence type="ECO:0000256" key="4">
    <source>
        <dbReference type="ARBA" id="ARBA00023163"/>
    </source>
</evidence>
<reference evidence="6 7" key="1">
    <citation type="submission" date="2018-07" db="EMBL/GenBank/DDBJ databases">
        <title>GABA Modulating Bacteria of the Human Gut Microbiota.</title>
        <authorList>
            <person name="Strandwitz P."/>
            <person name="Kim K.H."/>
            <person name="Terekhova D."/>
            <person name="Liu J.K."/>
            <person name="Sharma A."/>
            <person name="Levering J."/>
            <person name="Mcdonald D."/>
            <person name="Dietrich D."/>
            <person name="Ramadhar T.R."/>
            <person name="Lekbua A."/>
            <person name="Mroue N."/>
            <person name="Liston C."/>
            <person name="Stewart E.J."/>
            <person name="Dubin M.J."/>
            <person name="Zengler K."/>
            <person name="Knight R."/>
            <person name="Gilbert J.A."/>
            <person name="Clardy J."/>
            <person name="Lewis K."/>
        </authorList>
    </citation>
    <scope>NUCLEOTIDE SEQUENCE [LARGE SCALE GENOMIC DNA]</scope>
    <source>
        <strain evidence="6 7">KLE1738</strain>
    </source>
</reference>
<dbReference type="AlphaFoldDB" id="A0A3E2B3G9"/>
<dbReference type="EMBL" id="QQRQ01000009">
    <property type="protein sequence ID" value="RFT06531.1"/>
    <property type="molecule type" value="Genomic_DNA"/>
</dbReference>
<dbReference type="Pfam" id="PF13411">
    <property type="entry name" value="MerR_1"/>
    <property type="match status" value="1"/>
</dbReference>
<dbReference type="SMART" id="SM00871">
    <property type="entry name" value="AraC_E_bind"/>
    <property type="match status" value="1"/>
</dbReference>
<dbReference type="SUPFAM" id="SSF55136">
    <property type="entry name" value="Probable bacterial effector-binding domain"/>
    <property type="match status" value="1"/>
</dbReference>
<organism evidence="6 7">
    <name type="scientific">Evtepia gabavorous</name>
    <dbReference type="NCBI Taxonomy" id="2211183"/>
    <lineage>
        <taxon>Bacteria</taxon>
        <taxon>Bacillati</taxon>
        <taxon>Bacillota</taxon>
        <taxon>Clostridia</taxon>
        <taxon>Eubacteriales</taxon>
        <taxon>Evtepia</taxon>
    </lineage>
</organism>
<dbReference type="GO" id="GO:0003677">
    <property type="term" value="F:DNA binding"/>
    <property type="evidence" value="ECO:0007669"/>
    <property type="project" value="UniProtKB-KW"/>
</dbReference>
<dbReference type="InterPro" id="IPR000551">
    <property type="entry name" value="MerR-type_HTH_dom"/>
</dbReference>
<keyword evidence="1" id="KW-0678">Repressor</keyword>
<dbReference type="SUPFAM" id="SSF46955">
    <property type="entry name" value="Putative DNA-binding domain"/>
    <property type="match status" value="1"/>
</dbReference>
<dbReference type="InterPro" id="IPR047057">
    <property type="entry name" value="MerR_fam"/>
</dbReference>
<accession>A0A3E2B3G9</accession>
<dbReference type="GO" id="GO:0003700">
    <property type="term" value="F:DNA-binding transcription factor activity"/>
    <property type="evidence" value="ECO:0007669"/>
    <property type="project" value="InterPro"/>
</dbReference>